<evidence type="ECO:0000313" key="3">
    <source>
        <dbReference type="Proteomes" id="UP000316759"/>
    </source>
</evidence>
<dbReference type="GO" id="GO:0003743">
    <property type="term" value="F:translation initiation factor activity"/>
    <property type="evidence" value="ECO:0007669"/>
    <property type="project" value="UniProtKB-KW"/>
</dbReference>
<dbReference type="AlphaFoldDB" id="A0A504Z858"/>
<reference evidence="2 3" key="1">
    <citation type="submission" date="2019-04" db="EMBL/GenBank/DDBJ databases">
        <title>Annotation for the trematode Fasciola gigantica.</title>
        <authorList>
            <person name="Choi Y.-J."/>
        </authorList>
    </citation>
    <scope>NUCLEOTIDE SEQUENCE [LARGE SCALE GENOMIC DNA]</scope>
    <source>
        <strain evidence="2">Uganda_cow_1</strain>
    </source>
</reference>
<organism evidence="2 3">
    <name type="scientific">Fasciola gigantica</name>
    <name type="common">Giant liver fluke</name>
    <dbReference type="NCBI Taxonomy" id="46835"/>
    <lineage>
        <taxon>Eukaryota</taxon>
        <taxon>Metazoa</taxon>
        <taxon>Spiralia</taxon>
        <taxon>Lophotrochozoa</taxon>
        <taxon>Platyhelminthes</taxon>
        <taxon>Trematoda</taxon>
        <taxon>Digenea</taxon>
        <taxon>Plagiorchiida</taxon>
        <taxon>Echinostomata</taxon>
        <taxon>Echinostomatoidea</taxon>
        <taxon>Fasciolidae</taxon>
        <taxon>Fasciola</taxon>
    </lineage>
</organism>
<proteinExistence type="predicted"/>
<feature type="chain" id="PRO_5021421860" evidence="1">
    <location>
        <begin position="31"/>
        <end position="153"/>
    </location>
</feature>
<dbReference type="Gene3D" id="2.130.10.10">
    <property type="entry name" value="YVTN repeat-like/Quinoprotein amine dehydrogenase"/>
    <property type="match status" value="1"/>
</dbReference>
<accession>A0A504Z858</accession>
<dbReference type="Proteomes" id="UP000316759">
    <property type="component" value="Unassembled WGS sequence"/>
</dbReference>
<keyword evidence="2" id="KW-0418">Kinase</keyword>
<keyword evidence="2" id="KW-0396">Initiation factor</keyword>
<protein>
    <submittedName>
        <fullName evidence="2">Eukaryotic translation initiation factor 2-alpha kinase</fullName>
    </submittedName>
</protein>
<dbReference type="InterPro" id="IPR015943">
    <property type="entry name" value="WD40/YVTN_repeat-like_dom_sf"/>
</dbReference>
<dbReference type="EMBL" id="SUNJ01001292">
    <property type="protein sequence ID" value="TPP66907.1"/>
    <property type="molecule type" value="Genomic_DNA"/>
</dbReference>
<dbReference type="STRING" id="46835.A0A504Z858"/>
<gene>
    <name evidence="2" type="ORF">FGIG_09613</name>
</gene>
<keyword evidence="2" id="KW-0808">Transferase</keyword>
<keyword evidence="2" id="KW-0648">Protein biosynthesis</keyword>
<keyword evidence="1" id="KW-0732">Signal</keyword>
<dbReference type="OrthoDB" id="6287710at2759"/>
<comment type="caution">
    <text evidence="2">The sequence shown here is derived from an EMBL/GenBank/DDBJ whole genome shotgun (WGS) entry which is preliminary data.</text>
</comment>
<feature type="signal peptide" evidence="1">
    <location>
        <begin position="1"/>
        <end position="30"/>
    </location>
</feature>
<name>A0A504Z858_FASGI</name>
<dbReference type="InterPro" id="IPR011047">
    <property type="entry name" value="Quinoprotein_ADH-like_sf"/>
</dbReference>
<dbReference type="GO" id="GO:0016301">
    <property type="term" value="F:kinase activity"/>
    <property type="evidence" value="ECO:0007669"/>
    <property type="project" value="UniProtKB-KW"/>
</dbReference>
<dbReference type="SUPFAM" id="SSF50998">
    <property type="entry name" value="Quinoprotein alcohol dehydrogenase-like"/>
    <property type="match status" value="1"/>
</dbReference>
<evidence type="ECO:0000256" key="1">
    <source>
        <dbReference type="SAM" id="SignalP"/>
    </source>
</evidence>
<evidence type="ECO:0000313" key="2">
    <source>
        <dbReference type="EMBL" id="TPP66907.1"/>
    </source>
</evidence>
<sequence>MLWLTQRCQLLIVWLMIATQLAVFLGFSSASDGSLESRVIIANTVDGSFLGLDVSSGKELWKISGPPLVSQSLSDLRLVTEDSDYTIVPSLDGQLYLLEKRLDDGSGETSLKALPLTVDSLFSSNFMLTENSILTGGKDNSLFAFNPMSGEVS</sequence>
<keyword evidence="3" id="KW-1185">Reference proteome</keyword>